<evidence type="ECO:0008006" key="3">
    <source>
        <dbReference type="Google" id="ProtNLM"/>
    </source>
</evidence>
<gene>
    <name evidence="1" type="ordered locus">MLP_16580</name>
</gene>
<protein>
    <recommendedName>
        <fullName evidence="3">PknH-like extracellular domain-containing protein</fullName>
    </recommendedName>
</protein>
<evidence type="ECO:0000313" key="2">
    <source>
        <dbReference type="Proteomes" id="UP000007947"/>
    </source>
</evidence>
<dbReference type="HOGENOM" id="CLU_1056956_0_0_11"/>
<dbReference type="KEGG" id="mph:MLP_16580"/>
<accession>F5XRI2</accession>
<dbReference type="EMBL" id="AP012204">
    <property type="protein sequence ID" value="BAK34672.1"/>
    <property type="molecule type" value="Genomic_DNA"/>
</dbReference>
<name>F5XRI2_MICPN</name>
<keyword evidence="2" id="KW-1185">Reference proteome</keyword>
<dbReference type="Proteomes" id="UP000007947">
    <property type="component" value="Chromosome"/>
</dbReference>
<organism evidence="1 2">
    <name type="scientific">Microlunatus phosphovorus (strain ATCC 700054 / DSM 10555 / JCM 9379 / NBRC 101784 / NCIMB 13414 / VKM Ac-1990 / NM-1)</name>
    <dbReference type="NCBI Taxonomy" id="1032480"/>
    <lineage>
        <taxon>Bacteria</taxon>
        <taxon>Bacillati</taxon>
        <taxon>Actinomycetota</taxon>
        <taxon>Actinomycetes</taxon>
        <taxon>Propionibacteriales</taxon>
        <taxon>Propionibacteriaceae</taxon>
        <taxon>Microlunatus</taxon>
    </lineage>
</organism>
<dbReference type="AlphaFoldDB" id="F5XRI2"/>
<proteinExistence type="predicted"/>
<reference evidence="1 2" key="1">
    <citation type="submission" date="2011-05" db="EMBL/GenBank/DDBJ databases">
        <title>Whole genome sequence of Microlunatus phosphovorus NM-1.</title>
        <authorList>
            <person name="Hosoyama A."/>
            <person name="Sasaki K."/>
            <person name="Harada T."/>
            <person name="Igarashi R."/>
            <person name="Kawakoshi A."/>
            <person name="Sasagawa M."/>
            <person name="Fukada J."/>
            <person name="Nakamura S."/>
            <person name="Katano Y."/>
            <person name="Hanada S."/>
            <person name="Kamagata Y."/>
            <person name="Nakamura N."/>
            <person name="Yamazaki S."/>
            <person name="Fujita N."/>
        </authorList>
    </citation>
    <scope>NUCLEOTIDE SEQUENCE [LARGE SCALE GENOMIC DNA]</scope>
    <source>
        <strain evidence="2">ATCC 700054 / DSM 10555 / JCM 9379 / NBRC 101784 / NCIMB 13414 / VKM Ac-1990 / NM-1</strain>
    </source>
</reference>
<sequence>MSDYSQNGRRARSRLPLVVGVVLAGLLAGCSPTSNGGNNQPSPTPSAAPARSVTATNLLTVEDVEGTNDDPMTKQAVEAAEGQGRPVSQSYICLPQDGLASLGATSMVTRDFTFKIINADSDPHPKSPLKNKPSVYTQALQFADEPAATAARATYAGWIKDCPKTLLDRGYGVDDGQSLKLTTLKKEGGSAQAGMVAYTEPAVKDTEDLYWESAGLTQVKDRLMVTITVGWGMDTPGTFDESEGDFVNPLAYLIEYSIERLQA</sequence>
<dbReference type="OrthoDB" id="3768081at2"/>
<evidence type="ECO:0000313" key="1">
    <source>
        <dbReference type="EMBL" id="BAK34672.1"/>
    </source>
</evidence>
<dbReference type="RefSeq" id="WP_013862555.1">
    <property type="nucleotide sequence ID" value="NC_015635.1"/>
</dbReference>